<evidence type="ECO:0000313" key="3">
    <source>
        <dbReference type="EMBL" id="ORC84234.1"/>
    </source>
</evidence>
<feature type="region of interest" description="Disordered" evidence="1">
    <location>
        <begin position="34"/>
        <end position="78"/>
    </location>
</feature>
<feature type="compositionally biased region" description="Pro residues" evidence="1">
    <location>
        <begin position="59"/>
        <end position="70"/>
    </location>
</feature>
<feature type="non-terminal residue" evidence="3">
    <location>
        <position position="266"/>
    </location>
</feature>
<protein>
    <submittedName>
        <fullName evidence="3">Uncharacterized protein</fullName>
    </submittedName>
</protein>
<keyword evidence="4" id="KW-1185">Reference proteome</keyword>
<evidence type="ECO:0000256" key="1">
    <source>
        <dbReference type="SAM" id="MobiDB-lite"/>
    </source>
</evidence>
<feature type="chain" id="PRO_5012574894" evidence="2">
    <location>
        <begin position="23"/>
        <end position="266"/>
    </location>
</feature>
<dbReference type="EMBL" id="NBCO01000047">
    <property type="protein sequence ID" value="ORC84234.1"/>
    <property type="molecule type" value="Genomic_DNA"/>
</dbReference>
<gene>
    <name evidence="3" type="ORF">TM35_000471290</name>
</gene>
<dbReference type="VEuPathDB" id="TriTrypDB:TM35_000471290"/>
<dbReference type="RefSeq" id="XP_028878300.1">
    <property type="nucleotide sequence ID" value="XM_029030389.1"/>
</dbReference>
<accession>A0A1X0NHK0</accession>
<sequence length="266" mass="26071">MMSRVLCFLGLLLSVVSLCVTAEAVSDSLAVDSAGTCAEGTDSPNDGRKCSSPAVSQPQPLPAGSHPPPLTDVGIRGDEACPEGGVGSQCSNKTWEREAARTDDCLESQGKGTCVTKDRDTDSSCPEGSDLQCSPTSLTEQNPQGDPGSTGTIGPAVSPVPCPAPDGATSAPCPTVASSSSGEGTHIQLQTKPSVQTLAPAETATPAGSIAQEGPLPPSDEPGTEASDSPGKGAGAGAAGSDAAASERSGGAAPAGDPQSGESGRN</sequence>
<dbReference type="AlphaFoldDB" id="A0A1X0NHK0"/>
<dbReference type="Proteomes" id="UP000192257">
    <property type="component" value="Unassembled WGS sequence"/>
</dbReference>
<proteinExistence type="predicted"/>
<organism evidence="3 4">
    <name type="scientific">Trypanosoma theileri</name>
    <dbReference type="NCBI Taxonomy" id="67003"/>
    <lineage>
        <taxon>Eukaryota</taxon>
        <taxon>Discoba</taxon>
        <taxon>Euglenozoa</taxon>
        <taxon>Kinetoplastea</taxon>
        <taxon>Metakinetoplastina</taxon>
        <taxon>Trypanosomatida</taxon>
        <taxon>Trypanosomatidae</taxon>
        <taxon>Trypanosoma</taxon>
    </lineage>
</organism>
<feature type="compositionally biased region" description="Low complexity" evidence="1">
    <location>
        <begin position="239"/>
        <end position="256"/>
    </location>
</feature>
<feature type="signal peptide" evidence="2">
    <location>
        <begin position="1"/>
        <end position="22"/>
    </location>
</feature>
<name>A0A1X0NHK0_9TRYP</name>
<evidence type="ECO:0000256" key="2">
    <source>
        <dbReference type="SAM" id="SignalP"/>
    </source>
</evidence>
<reference evidence="3 4" key="1">
    <citation type="submission" date="2017-03" db="EMBL/GenBank/DDBJ databases">
        <title>An alternative strategy for trypanosome survival in the mammalian bloodstream revealed through genome and transcriptome analysis of the ubiquitous bovine parasite Trypanosoma (Megatrypanum) theileri.</title>
        <authorList>
            <person name="Kelly S."/>
            <person name="Ivens A."/>
            <person name="Mott A."/>
            <person name="O'Neill E."/>
            <person name="Emms D."/>
            <person name="Macleod O."/>
            <person name="Voorheis P."/>
            <person name="Matthews J."/>
            <person name="Matthews K."/>
            <person name="Carrington M."/>
        </authorList>
    </citation>
    <scope>NUCLEOTIDE SEQUENCE [LARGE SCALE GENOMIC DNA]</scope>
    <source>
        <strain evidence="3">Edinburgh</strain>
    </source>
</reference>
<comment type="caution">
    <text evidence="3">The sequence shown here is derived from an EMBL/GenBank/DDBJ whole genome shotgun (WGS) entry which is preliminary data.</text>
</comment>
<dbReference type="GeneID" id="39990169"/>
<keyword evidence="2" id="KW-0732">Signal</keyword>
<evidence type="ECO:0000313" key="4">
    <source>
        <dbReference type="Proteomes" id="UP000192257"/>
    </source>
</evidence>
<feature type="compositionally biased region" description="Polar residues" evidence="1">
    <location>
        <begin position="176"/>
        <end position="197"/>
    </location>
</feature>
<feature type="region of interest" description="Disordered" evidence="1">
    <location>
        <begin position="108"/>
        <end position="266"/>
    </location>
</feature>
<feature type="compositionally biased region" description="Polar residues" evidence="1">
    <location>
        <begin position="123"/>
        <end position="152"/>
    </location>
</feature>